<dbReference type="RefSeq" id="WP_183963846.1">
    <property type="nucleotide sequence ID" value="NZ_BAABEW010000004.1"/>
</dbReference>
<sequence>MRRNAAFSPAAPWALLAALPLLLLWPALRHTIEGRMSLHMLLEFPLLFAAGWAAQRLGPRIAFVHWLDWRGWTGATLTSLVAASWMLPSLLDLSLMSPGVAAAKVASWWLAGWLLADSWRRLDPEVLLFLVGNIAWMTATAGMLFLDTPQQLCVNYLHGDQRHAGIGLMLLAIALGAMAIRRAMTVDRRPGLDQAHQAGDQPASADLDEREVARQTPAPISAIRPCLHPAAGCAGRPRRCGLRPWRKRRA</sequence>
<comment type="caution">
    <text evidence="3">The sequence shown here is derived from an EMBL/GenBank/DDBJ whole genome shotgun (WGS) entry which is preliminary data.</text>
</comment>
<feature type="transmembrane region" description="Helical" evidence="2">
    <location>
        <begin position="127"/>
        <end position="146"/>
    </location>
</feature>
<evidence type="ECO:0000313" key="3">
    <source>
        <dbReference type="EMBL" id="MBB5270472.1"/>
    </source>
</evidence>
<feature type="region of interest" description="Disordered" evidence="1">
    <location>
        <begin position="192"/>
        <end position="211"/>
    </location>
</feature>
<protein>
    <recommendedName>
        <fullName evidence="5">Transmembrane protein</fullName>
    </recommendedName>
</protein>
<keyword evidence="2" id="KW-1133">Transmembrane helix</keyword>
<name>A0A7W8HEQ3_9BURK</name>
<dbReference type="EMBL" id="JACHGB010000001">
    <property type="protein sequence ID" value="MBB5270472.1"/>
    <property type="molecule type" value="Genomic_DNA"/>
</dbReference>
<proteinExistence type="predicted"/>
<accession>A0A7W8HEQ3</accession>
<feature type="transmembrane region" description="Helical" evidence="2">
    <location>
        <begin position="93"/>
        <end position="115"/>
    </location>
</feature>
<organism evidence="3 4">
    <name type="scientific">Quisquiliibacterium transsilvanicum</name>
    <dbReference type="NCBI Taxonomy" id="1549638"/>
    <lineage>
        <taxon>Bacteria</taxon>
        <taxon>Pseudomonadati</taxon>
        <taxon>Pseudomonadota</taxon>
        <taxon>Betaproteobacteria</taxon>
        <taxon>Burkholderiales</taxon>
        <taxon>Burkholderiaceae</taxon>
        <taxon>Quisquiliibacterium</taxon>
    </lineage>
</organism>
<evidence type="ECO:0008006" key="5">
    <source>
        <dbReference type="Google" id="ProtNLM"/>
    </source>
</evidence>
<keyword evidence="2" id="KW-0812">Transmembrane</keyword>
<reference evidence="3 4" key="1">
    <citation type="submission" date="2020-08" db="EMBL/GenBank/DDBJ databases">
        <title>Genomic Encyclopedia of Type Strains, Phase IV (KMG-IV): sequencing the most valuable type-strain genomes for metagenomic binning, comparative biology and taxonomic classification.</title>
        <authorList>
            <person name="Goeker M."/>
        </authorList>
    </citation>
    <scope>NUCLEOTIDE SEQUENCE [LARGE SCALE GENOMIC DNA]</scope>
    <source>
        <strain evidence="3 4">DSM 29781</strain>
    </source>
</reference>
<keyword evidence="2" id="KW-0472">Membrane</keyword>
<evidence type="ECO:0000313" key="4">
    <source>
        <dbReference type="Proteomes" id="UP000532440"/>
    </source>
</evidence>
<evidence type="ECO:0000256" key="1">
    <source>
        <dbReference type="SAM" id="MobiDB-lite"/>
    </source>
</evidence>
<gene>
    <name evidence="3" type="ORF">HNQ70_000456</name>
</gene>
<evidence type="ECO:0000256" key="2">
    <source>
        <dbReference type="SAM" id="Phobius"/>
    </source>
</evidence>
<keyword evidence="4" id="KW-1185">Reference proteome</keyword>
<dbReference type="Proteomes" id="UP000532440">
    <property type="component" value="Unassembled WGS sequence"/>
</dbReference>
<dbReference type="AlphaFoldDB" id="A0A7W8HEQ3"/>
<feature type="transmembrane region" description="Helical" evidence="2">
    <location>
        <begin position="166"/>
        <end position="184"/>
    </location>
</feature>